<proteinExistence type="predicted"/>
<gene>
    <name evidence="1" type="ORF">METZ01_LOCUS256621</name>
</gene>
<name>A0A382IXA6_9ZZZZ</name>
<sequence>MASKVNVVRLTLPGIFLLRSSNRPSHLEQRFAVGFKPAFKFLKLSNKFIMTLVLMAATVSPAFPQDVRVG</sequence>
<dbReference type="EMBL" id="UINC01069975">
    <property type="protein sequence ID" value="SVC03767.1"/>
    <property type="molecule type" value="Genomic_DNA"/>
</dbReference>
<dbReference type="AlphaFoldDB" id="A0A382IXA6"/>
<organism evidence="1">
    <name type="scientific">marine metagenome</name>
    <dbReference type="NCBI Taxonomy" id="408172"/>
    <lineage>
        <taxon>unclassified sequences</taxon>
        <taxon>metagenomes</taxon>
        <taxon>ecological metagenomes</taxon>
    </lineage>
</organism>
<protein>
    <submittedName>
        <fullName evidence="1">Uncharacterized protein</fullName>
    </submittedName>
</protein>
<reference evidence="1" key="1">
    <citation type="submission" date="2018-05" db="EMBL/GenBank/DDBJ databases">
        <authorList>
            <person name="Lanie J.A."/>
            <person name="Ng W.-L."/>
            <person name="Kazmierczak K.M."/>
            <person name="Andrzejewski T.M."/>
            <person name="Davidsen T.M."/>
            <person name="Wayne K.J."/>
            <person name="Tettelin H."/>
            <person name="Glass J.I."/>
            <person name="Rusch D."/>
            <person name="Podicherti R."/>
            <person name="Tsui H.-C.T."/>
            <person name="Winkler M.E."/>
        </authorList>
    </citation>
    <scope>NUCLEOTIDE SEQUENCE</scope>
</reference>
<accession>A0A382IXA6</accession>
<feature type="non-terminal residue" evidence="1">
    <location>
        <position position="70"/>
    </location>
</feature>
<evidence type="ECO:0000313" key="1">
    <source>
        <dbReference type="EMBL" id="SVC03767.1"/>
    </source>
</evidence>